<dbReference type="Gene3D" id="3.40.50.880">
    <property type="match status" value="1"/>
</dbReference>
<protein>
    <recommendedName>
        <fullName evidence="1">DJ-1/PfpI domain-containing protein</fullName>
    </recommendedName>
</protein>
<dbReference type="InterPro" id="IPR029062">
    <property type="entry name" value="Class_I_gatase-like"/>
</dbReference>
<dbReference type="PANTHER" id="PTHR43130">
    <property type="entry name" value="ARAC-FAMILY TRANSCRIPTIONAL REGULATOR"/>
    <property type="match status" value="1"/>
</dbReference>
<name>A0AAV9MUD0_9EURO</name>
<accession>A0AAV9MUD0</accession>
<feature type="domain" description="DJ-1/PfpI" evidence="1">
    <location>
        <begin position="111"/>
        <end position="230"/>
    </location>
</feature>
<dbReference type="SUPFAM" id="SSF52317">
    <property type="entry name" value="Class I glutamine amidotransferase-like"/>
    <property type="match status" value="1"/>
</dbReference>
<dbReference type="InterPro" id="IPR002818">
    <property type="entry name" value="DJ-1/PfpI"/>
</dbReference>
<dbReference type="GeneID" id="89978856"/>
<keyword evidence="3" id="KW-1185">Reference proteome</keyword>
<dbReference type="EMBL" id="JAVRRD010000047">
    <property type="protein sequence ID" value="KAK5044576.1"/>
    <property type="molecule type" value="Genomic_DNA"/>
</dbReference>
<gene>
    <name evidence="2" type="ORF">LTR84_010700</name>
</gene>
<proteinExistence type="predicted"/>
<dbReference type="Proteomes" id="UP001358417">
    <property type="component" value="Unassembled WGS sequence"/>
</dbReference>
<evidence type="ECO:0000313" key="2">
    <source>
        <dbReference type="EMBL" id="KAK5044576.1"/>
    </source>
</evidence>
<dbReference type="Pfam" id="PF01965">
    <property type="entry name" value="DJ-1_PfpI"/>
    <property type="match status" value="1"/>
</dbReference>
<reference evidence="2 3" key="1">
    <citation type="submission" date="2023-08" db="EMBL/GenBank/DDBJ databases">
        <title>Black Yeasts Isolated from many extreme environments.</title>
        <authorList>
            <person name="Coleine C."/>
            <person name="Stajich J.E."/>
            <person name="Selbmann L."/>
        </authorList>
    </citation>
    <scope>NUCLEOTIDE SEQUENCE [LARGE SCALE GENOMIC DNA]</scope>
    <source>
        <strain evidence="2 3">CCFEE 5792</strain>
    </source>
</reference>
<evidence type="ECO:0000313" key="3">
    <source>
        <dbReference type="Proteomes" id="UP001358417"/>
    </source>
</evidence>
<organism evidence="2 3">
    <name type="scientific">Exophiala bonariae</name>
    <dbReference type="NCBI Taxonomy" id="1690606"/>
    <lineage>
        <taxon>Eukaryota</taxon>
        <taxon>Fungi</taxon>
        <taxon>Dikarya</taxon>
        <taxon>Ascomycota</taxon>
        <taxon>Pezizomycotina</taxon>
        <taxon>Eurotiomycetes</taxon>
        <taxon>Chaetothyriomycetidae</taxon>
        <taxon>Chaetothyriales</taxon>
        <taxon>Herpotrichiellaceae</taxon>
        <taxon>Exophiala</taxon>
    </lineage>
</organism>
<dbReference type="InterPro" id="IPR052158">
    <property type="entry name" value="INH-QAR"/>
</dbReference>
<evidence type="ECO:0000259" key="1">
    <source>
        <dbReference type="Pfam" id="PF01965"/>
    </source>
</evidence>
<dbReference type="AlphaFoldDB" id="A0AAV9MUD0"/>
<dbReference type="RefSeq" id="XP_064700234.1">
    <property type="nucleotide sequence ID" value="XM_064854235.1"/>
</dbReference>
<comment type="caution">
    <text evidence="2">The sequence shown here is derived from an EMBL/GenBank/DDBJ whole genome shotgun (WGS) entry which is preliminary data.</text>
</comment>
<sequence length="274" mass="30225">MPPPTHYLLAIFPGYQLLDLAGPLDILNILSLVKSEIPFTLTIIAETLEPVPSKPIPPSSAKWSYNLEAEFPQTSGKVNTGFNQYLLPDITFGQLAETLDDTSKQTGHFSPVDVLLIPGGVGTRLNRVQSDGHAISNVRGLLDFIPKIAPHIGTAIITVCTGSDVLAQTGLLENRRATTNMSRYQDVVARNPGVKWQNWARWVRSVPDKSKDRANIEIWTSAGVSAGMDVVLAFIGHNYGGVELSRDLAKRLEYDWREIPEGEKDPLYEKHWAA</sequence>
<dbReference type="PANTHER" id="PTHR43130:SF15">
    <property type="entry name" value="THIJ_PFPI FAMILY PROTEIN (AFU_ORTHOLOGUE AFUA_5G14240)"/>
    <property type="match status" value="1"/>
</dbReference>